<dbReference type="AlphaFoldDB" id="A0A6J5WJV0"/>
<reference evidence="2" key="1">
    <citation type="journal article" date="2020" name="Genome Biol.">
        <title>Gamete binning: chromosome-level and haplotype-resolved genome assembly enabled by high-throughput single-cell sequencing of gamete genomes.</title>
        <authorList>
            <person name="Campoy J.A."/>
            <person name="Sun H."/>
            <person name="Goel M."/>
            <person name="Jiao W.-B."/>
            <person name="Folz-Donahue K."/>
            <person name="Wang N."/>
            <person name="Rubio M."/>
            <person name="Liu C."/>
            <person name="Kukat C."/>
            <person name="Ruiz D."/>
            <person name="Huettel B."/>
            <person name="Schneeberger K."/>
        </authorList>
    </citation>
    <scope>NUCLEOTIDE SEQUENCE [LARGE SCALE GENOMIC DNA]</scope>
    <source>
        <strain evidence="2">cv. Rojo Pasion</strain>
    </source>
</reference>
<sequence length="341" mass="38849">MPIFNGENYEYWSLQMKTLFISQDLWDLVEDGYKELEKNSTGKATPESQQALKENKKRDAKALFLIQQGISKNLFPRLLSATTSKNAWEILKIEFQGSQKVISIKLQSLWREFDNLLMKENESIQVFFTKVFGIVNQIRSYGDTILDKKIVEKTLRSLPPKFDHVVAAIEESKDLAAFSLHELIGSLEAHEKGLIGLQTTPWSKLFNPSWIRRRKKTNKKENLKSPKTEKVKENLIGGRITTKATITTTISKDVAIKTTRMVTLSLNVVFVRRLGTKVQIVGIGVPDAEYPTILKEIADIRKIMKPISQKIMTLQSNFIHVSALVKNHKIYGTWIADAVTT</sequence>
<accession>A0A6J5WJV0</accession>
<dbReference type="PANTHER" id="PTHR35317">
    <property type="entry name" value="OS04G0629600 PROTEIN"/>
    <property type="match status" value="1"/>
</dbReference>
<name>A0A6J5WJV0_PRUAR</name>
<dbReference type="EMBL" id="CAEKKB010000002">
    <property type="protein sequence ID" value="CAB4298508.1"/>
    <property type="molecule type" value="Genomic_DNA"/>
</dbReference>
<dbReference type="Pfam" id="PF14223">
    <property type="entry name" value="Retrotran_gag_2"/>
    <property type="match status" value="1"/>
</dbReference>
<evidence type="ECO:0000313" key="1">
    <source>
        <dbReference type="EMBL" id="CAB4298508.1"/>
    </source>
</evidence>
<organism evidence="1 2">
    <name type="scientific">Prunus armeniaca</name>
    <name type="common">Apricot</name>
    <name type="synonym">Armeniaca vulgaris</name>
    <dbReference type="NCBI Taxonomy" id="36596"/>
    <lineage>
        <taxon>Eukaryota</taxon>
        <taxon>Viridiplantae</taxon>
        <taxon>Streptophyta</taxon>
        <taxon>Embryophyta</taxon>
        <taxon>Tracheophyta</taxon>
        <taxon>Spermatophyta</taxon>
        <taxon>Magnoliopsida</taxon>
        <taxon>eudicotyledons</taxon>
        <taxon>Gunneridae</taxon>
        <taxon>Pentapetalae</taxon>
        <taxon>rosids</taxon>
        <taxon>fabids</taxon>
        <taxon>Rosales</taxon>
        <taxon>Rosaceae</taxon>
        <taxon>Amygdaloideae</taxon>
        <taxon>Amygdaleae</taxon>
        <taxon>Prunus</taxon>
    </lineage>
</organism>
<keyword evidence="2" id="KW-1185">Reference proteome</keyword>
<dbReference type="Proteomes" id="UP000507245">
    <property type="component" value="Unassembled WGS sequence"/>
</dbReference>
<gene>
    <name evidence="1" type="ORF">ORAREDHAP_LOCUS10932</name>
</gene>
<dbReference type="OrthoDB" id="1933605at2759"/>
<proteinExistence type="predicted"/>
<protein>
    <submittedName>
        <fullName evidence="1">Uncharacterized protein</fullName>
    </submittedName>
</protein>
<dbReference type="PANTHER" id="PTHR35317:SF36">
    <property type="match status" value="1"/>
</dbReference>
<evidence type="ECO:0000313" key="2">
    <source>
        <dbReference type="Proteomes" id="UP000507245"/>
    </source>
</evidence>